<dbReference type="GO" id="GO:0009966">
    <property type="term" value="P:regulation of signal transduction"/>
    <property type="evidence" value="ECO:0007669"/>
    <property type="project" value="InterPro"/>
</dbReference>
<proteinExistence type="predicted"/>
<dbReference type="Gene3D" id="6.10.250.1050">
    <property type="match status" value="1"/>
</dbReference>
<dbReference type="Proteomes" id="UP001310890">
    <property type="component" value="Unassembled WGS sequence"/>
</dbReference>
<gene>
    <name evidence="2" type="ORF">LTR62_001697</name>
</gene>
<comment type="caution">
    <text evidence="2">The sequence shown here is derived from an EMBL/GenBank/DDBJ whole genome shotgun (WGS) entry which is preliminary data.</text>
</comment>
<evidence type="ECO:0000313" key="2">
    <source>
        <dbReference type="EMBL" id="KAK5107139.1"/>
    </source>
</evidence>
<feature type="compositionally biased region" description="Low complexity" evidence="1">
    <location>
        <begin position="88"/>
        <end position="98"/>
    </location>
</feature>
<feature type="compositionally biased region" description="Acidic residues" evidence="1">
    <location>
        <begin position="257"/>
        <end position="266"/>
    </location>
</feature>
<evidence type="ECO:0000313" key="3">
    <source>
        <dbReference type="Proteomes" id="UP001310890"/>
    </source>
</evidence>
<dbReference type="Pfam" id="PF04979">
    <property type="entry name" value="IPP-2"/>
    <property type="match status" value="1"/>
</dbReference>
<feature type="compositionally biased region" description="Basic and acidic residues" evidence="1">
    <location>
        <begin position="52"/>
        <end position="67"/>
    </location>
</feature>
<dbReference type="AlphaFoldDB" id="A0AAN7YM90"/>
<sequence>MAQSPHSPPDVSKRPKGILKNSTSFQHISPEASLSPSSEQSIAVHDSPATSHVDRPQPQREMSEKEIVQMNTELNAGGHRRNSSNPARSMSRRQSSQSVEQGDESVARLKWDEANLYLNEGQMGGKMKIDEPKTPFVHSADLKEDEEESSAINAQDIAVDELELKHSKPKRTAGEDIPGLDLGEPEMETKKRRESDSDRRVTVGSEEMDVDGESFHHGEGEESMTPDELAKHRKFEAMRRKHYEMKNVKGMLGHVDADEEDEDEAMTDVGAKP</sequence>
<dbReference type="PANTHER" id="PTHR12398">
    <property type="entry name" value="PROTEIN PHOSPHATASE INHIBITOR"/>
    <property type="match status" value="1"/>
</dbReference>
<dbReference type="PANTHER" id="PTHR12398:SF20">
    <property type="entry name" value="PROTEIN PHOSPHATASE 1 REGULATORY INHIBITOR SUBUNIT 2"/>
    <property type="match status" value="1"/>
</dbReference>
<reference evidence="2" key="1">
    <citation type="submission" date="2023-08" db="EMBL/GenBank/DDBJ databases">
        <title>Black Yeasts Isolated from many extreme environments.</title>
        <authorList>
            <person name="Coleine C."/>
            <person name="Stajich J.E."/>
            <person name="Selbmann L."/>
        </authorList>
    </citation>
    <scope>NUCLEOTIDE SEQUENCE</scope>
    <source>
        <strain evidence="2">CCFEE 5401</strain>
    </source>
</reference>
<organism evidence="2 3">
    <name type="scientific">Meristemomyces frigidus</name>
    <dbReference type="NCBI Taxonomy" id="1508187"/>
    <lineage>
        <taxon>Eukaryota</taxon>
        <taxon>Fungi</taxon>
        <taxon>Dikarya</taxon>
        <taxon>Ascomycota</taxon>
        <taxon>Pezizomycotina</taxon>
        <taxon>Dothideomycetes</taxon>
        <taxon>Dothideomycetidae</taxon>
        <taxon>Mycosphaerellales</taxon>
        <taxon>Teratosphaeriaceae</taxon>
        <taxon>Meristemomyces</taxon>
    </lineage>
</organism>
<feature type="region of interest" description="Disordered" evidence="1">
    <location>
        <begin position="137"/>
        <end position="228"/>
    </location>
</feature>
<feature type="region of interest" description="Disordered" evidence="1">
    <location>
        <begin position="252"/>
        <end position="273"/>
    </location>
</feature>
<name>A0AAN7YM90_9PEZI</name>
<evidence type="ECO:0008006" key="4">
    <source>
        <dbReference type="Google" id="ProtNLM"/>
    </source>
</evidence>
<dbReference type="InterPro" id="IPR007062">
    <property type="entry name" value="PPI-2"/>
</dbReference>
<feature type="compositionally biased region" description="Polar residues" evidence="1">
    <location>
        <begin position="20"/>
        <end position="41"/>
    </location>
</feature>
<feature type="compositionally biased region" description="Basic and acidic residues" evidence="1">
    <location>
        <begin position="187"/>
        <end position="201"/>
    </location>
</feature>
<accession>A0AAN7YM90</accession>
<dbReference type="EMBL" id="JAVRRL010000138">
    <property type="protein sequence ID" value="KAK5107139.1"/>
    <property type="molecule type" value="Genomic_DNA"/>
</dbReference>
<dbReference type="GO" id="GO:0004864">
    <property type="term" value="F:protein phosphatase inhibitor activity"/>
    <property type="evidence" value="ECO:0007669"/>
    <property type="project" value="InterPro"/>
</dbReference>
<feature type="region of interest" description="Disordered" evidence="1">
    <location>
        <begin position="1"/>
        <end position="106"/>
    </location>
</feature>
<protein>
    <recommendedName>
        <fullName evidence="4">Glc8 protein</fullName>
    </recommendedName>
</protein>
<evidence type="ECO:0000256" key="1">
    <source>
        <dbReference type="SAM" id="MobiDB-lite"/>
    </source>
</evidence>